<comment type="caution">
    <text evidence="1">The sequence shown here is derived from an EMBL/GenBank/DDBJ whole genome shotgun (WGS) entry which is preliminary data.</text>
</comment>
<evidence type="ECO:0000313" key="2">
    <source>
        <dbReference type="Proteomes" id="UP000265798"/>
    </source>
</evidence>
<proteinExistence type="predicted"/>
<accession>A0A396YXU3</accession>
<dbReference type="EMBL" id="QHCT01000005">
    <property type="protein sequence ID" value="RHX87395.1"/>
    <property type="molecule type" value="Genomic_DNA"/>
</dbReference>
<reference evidence="2" key="1">
    <citation type="submission" date="2018-05" db="EMBL/GenBank/DDBJ databases">
        <title>Leptospira yasudae sp. nov. and Leptospira stimsonii sp. nov., two pathogenic species of the genus Leptospira isolated from environmental sources.</title>
        <authorList>
            <person name="Casanovas-Massana A."/>
            <person name="Hamond C."/>
            <person name="Santos L.A."/>
            <person name="Hacker K.P."/>
            <person name="Balassiano I."/>
            <person name="Medeiros M.A."/>
            <person name="Reis M.G."/>
            <person name="Ko A.I."/>
            <person name="Wunder E.A."/>
        </authorList>
    </citation>
    <scope>NUCLEOTIDE SEQUENCE [LARGE SCALE GENOMIC DNA]</scope>
    <source>
        <strain evidence="2">Yale</strain>
    </source>
</reference>
<dbReference type="AlphaFoldDB" id="A0A396YXU3"/>
<protein>
    <submittedName>
        <fullName evidence="1">Uncharacterized protein</fullName>
    </submittedName>
</protein>
<gene>
    <name evidence="1" type="ORF">DLM75_18065</name>
</gene>
<evidence type="ECO:0000313" key="1">
    <source>
        <dbReference type="EMBL" id="RHX87395.1"/>
    </source>
</evidence>
<name>A0A396YXU3_9LEPT</name>
<sequence>MKITGAKPQLAADTARFVGTHTEEFESSARKNRTLENADSNILSRVFSDLKRKTFPKNKKCRNSHISG</sequence>
<organism evidence="1 2">
    <name type="scientific">Leptospira stimsonii</name>
    <dbReference type="NCBI Taxonomy" id="2202203"/>
    <lineage>
        <taxon>Bacteria</taxon>
        <taxon>Pseudomonadati</taxon>
        <taxon>Spirochaetota</taxon>
        <taxon>Spirochaetia</taxon>
        <taxon>Leptospirales</taxon>
        <taxon>Leptospiraceae</taxon>
        <taxon>Leptospira</taxon>
    </lineage>
</organism>
<dbReference type="Proteomes" id="UP000265798">
    <property type="component" value="Unassembled WGS sequence"/>
</dbReference>